<dbReference type="EMBL" id="OU895879">
    <property type="protein sequence ID" value="CAG9807054.1"/>
    <property type="molecule type" value="Genomic_DNA"/>
</dbReference>
<keyword evidence="7" id="KW-0325">Glycoprotein</keyword>
<evidence type="ECO:0000256" key="3">
    <source>
        <dbReference type="ARBA" id="ARBA00022692"/>
    </source>
</evidence>
<dbReference type="InterPro" id="IPR052192">
    <property type="entry name" value="Insect_Ionotropic_Sensory_Rcpt"/>
</dbReference>
<dbReference type="PANTHER" id="PTHR42643:SF39">
    <property type="entry name" value="IONOTROPIC RECEPTOR 56A-RELATED"/>
    <property type="match status" value="1"/>
</dbReference>
<sequence length="770" mass="91364">MKDVTSTSILPVRIVHFDSYPISYLKDGEVFGADGNLIREFSKKLNTSVEIANKQSVGHSLNDIYRYLDTTAEISIYIKASPHTQNVFNVWFNDMDGICLLIPRNIPVTAFENYNLPLDIPSLIMASISTILVIITWIKITANMSVMSILFAVYELILNLGASDIEQLTLRENFLVYCFIFSSFILVSHYESIILSLMLTESSLRSAYDLQELNGSSTKFYTFYDKNFAERANLPIIRNDLVLNYMNLDGNALPQVPENFDENLVYSVYCKYAEAFIHSQRNFRENLQLYDKLVVSQNLQSYTVSSGYFFIEKFRMFVRKLDESGIYKLWEKQTINDAYVMSTERINKSPQEDMIGFDGMYVPITLLLIGALIAMITFLIENTVYRLNDYWKNCMHNKVNIKSMKKKFKLENWKNKFIFNKSFKKYLNLKCEIIKSKEKNAPKLRNRKNEILKCRESIGGGYFIIEKFMTTNYSRFIGYRCVELHFVALRYVQLFIDYSRFIGYRCVELHFVSLRYVQLFIDYSRFIGYRCVELHFVALRYVQLFIDYSRFIGYRCVELHFVSLRYVQLFIDYSRFIGYRCVELHFVSLRYVQLFIDYSRFIGYRCVELHFVALRYVQLFIDYSRFIGYRCVELHFVALRYVQLFIDYSRFIGYRCVELHFVSLRYVQLFIDYSRFIGYRCVELHFVSLRYVQLFIDYSRFIGYRCVELHFVALRYVQLFIDYSRFIGYRCVELHFVALRYLVKSSKAVQDMINCLTYQSRVPVPVKSPS</sequence>
<evidence type="ECO:0000256" key="2">
    <source>
        <dbReference type="ARBA" id="ARBA00022475"/>
    </source>
</evidence>
<organism evidence="9 10">
    <name type="scientific">Chironomus riparius</name>
    <dbReference type="NCBI Taxonomy" id="315576"/>
    <lineage>
        <taxon>Eukaryota</taxon>
        <taxon>Metazoa</taxon>
        <taxon>Ecdysozoa</taxon>
        <taxon>Arthropoda</taxon>
        <taxon>Hexapoda</taxon>
        <taxon>Insecta</taxon>
        <taxon>Pterygota</taxon>
        <taxon>Neoptera</taxon>
        <taxon>Endopterygota</taxon>
        <taxon>Diptera</taxon>
        <taxon>Nematocera</taxon>
        <taxon>Chironomoidea</taxon>
        <taxon>Chironomidae</taxon>
        <taxon>Chironominae</taxon>
        <taxon>Chironomus</taxon>
    </lineage>
</organism>
<evidence type="ECO:0008006" key="11">
    <source>
        <dbReference type="Google" id="ProtNLM"/>
    </source>
</evidence>
<evidence type="ECO:0000256" key="7">
    <source>
        <dbReference type="ARBA" id="ARBA00023180"/>
    </source>
</evidence>
<dbReference type="OrthoDB" id="7799987at2759"/>
<evidence type="ECO:0000256" key="4">
    <source>
        <dbReference type="ARBA" id="ARBA00022989"/>
    </source>
</evidence>
<reference evidence="9" key="1">
    <citation type="submission" date="2022-01" db="EMBL/GenBank/DDBJ databases">
        <authorList>
            <person name="King R."/>
        </authorList>
    </citation>
    <scope>NUCLEOTIDE SEQUENCE</scope>
</reference>
<evidence type="ECO:0000256" key="8">
    <source>
        <dbReference type="SAM" id="Phobius"/>
    </source>
</evidence>
<dbReference type="AlphaFoldDB" id="A0A9N9WWU8"/>
<feature type="transmembrane region" description="Helical" evidence="8">
    <location>
        <begin position="174"/>
        <end position="199"/>
    </location>
</feature>
<keyword evidence="4 8" id="KW-1133">Transmembrane helix</keyword>
<evidence type="ECO:0000256" key="5">
    <source>
        <dbReference type="ARBA" id="ARBA00023136"/>
    </source>
</evidence>
<evidence type="ECO:0000256" key="6">
    <source>
        <dbReference type="ARBA" id="ARBA00023170"/>
    </source>
</evidence>
<evidence type="ECO:0000313" key="10">
    <source>
        <dbReference type="Proteomes" id="UP001153620"/>
    </source>
</evidence>
<feature type="transmembrane region" description="Helical" evidence="8">
    <location>
        <begin position="360"/>
        <end position="380"/>
    </location>
</feature>
<evidence type="ECO:0000313" key="9">
    <source>
        <dbReference type="EMBL" id="CAG9807054.1"/>
    </source>
</evidence>
<keyword evidence="5 8" id="KW-0472">Membrane</keyword>
<comment type="subcellular location">
    <subcellularLocation>
        <location evidence="1">Cell membrane</location>
        <topology evidence="1">Multi-pass membrane protein</topology>
    </subcellularLocation>
</comment>
<keyword evidence="10" id="KW-1185">Reference proteome</keyword>
<keyword evidence="3 8" id="KW-0812">Transmembrane</keyword>
<dbReference type="GO" id="GO:0005886">
    <property type="term" value="C:plasma membrane"/>
    <property type="evidence" value="ECO:0007669"/>
    <property type="project" value="UniProtKB-SubCell"/>
</dbReference>
<accession>A0A9N9WWU8</accession>
<name>A0A9N9WWU8_9DIPT</name>
<keyword evidence="6" id="KW-0675">Receptor</keyword>
<gene>
    <name evidence="9" type="ORF">CHIRRI_LOCUS9904</name>
</gene>
<dbReference type="Proteomes" id="UP001153620">
    <property type="component" value="Chromosome 3"/>
</dbReference>
<keyword evidence="2" id="KW-1003">Cell membrane</keyword>
<protein>
    <recommendedName>
        <fullName evidence="11">Ionotropic receptor</fullName>
    </recommendedName>
</protein>
<proteinExistence type="predicted"/>
<reference evidence="9" key="2">
    <citation type="submission" date="2022-10" db="EMBL/GenBank/DDBJ databases">
        <authorList>
            <consortium name="ENA_rothamsted_submissions"/>
            <consortium name="culmorum"/>
            <person name="King R."/>
        </authorList>
    </citation>
    <scope>NUCLEOTIDE SEQUENCE</scope>
</reference>
<evidence type="ECO:0000256" key="1">
    <source>
        <dbReference type="ARBA" id="ARBA00004651"/>
    </source>
</evidence>
<dbReference type="SUPFAM" id="SSF52047">
    <property type="entry name" value="RNI-like"/>
    <property type="match status" value="1"/>
</dbReference>
<dbReference type="PANTHER" id="PTHR42643">
    <property type="entry name" value="IONOTROPIC RECEPTOR 20A-RELATED"/>
    <property type="match status" value="1"/>
</dbReference>